<dbReference type="InParanoid" id="A0A6J2VN56"/>
<dbReference type="Gene3D" id="3.40.50.1000">
    <property type="entry name" value="HAD superfamily/HAD-like"/>
    <property type="match status" value="1"/>
</dbReference>
<dbReference type="InterPro" id="IPR006439">
    <property type="entry name" value="HAD-SF_hydro_IA"/>
</dbReference>
<protein>
    <recommendedName>
        <fullName evidence="2">Haloacid dehalogenase-like hydrolase domain-containing protein 3</fullName>
    </recommendedName>
</protein>
<dbReference type="InterPro" id="IPR023214">
    <property type="entry name" value="HAD_sf"/>
</dbReference>
<evidence type="ECO:0000313" key="4">
    <source>
        <dbReference type="RefSeq" id="XP_030633467.1"/>
    </source>
</evidence>
<dbReference type="AlphaFoldDB" id="A0A6J2VN56"/>
<dbReference type="SUPFAM" id="SSF56784">
    <property type="entry name" value="HAD-like"/>
    <property type="match status" value="1"/>
</dbReference>
<dbReference type="SFLD" id="SFLDG01129">
    <property type="entry name" value="C1.5:_HAD__Beta-PGM__Phosphata"/>
    <property type="match status" value="1"/>
</dbReference>
<dbReference type="InterPro" id="IPR051828">
    <property type="entry name" value="HAD-like_hydrolase_domain"/>
</dbReference>
<dbReference type="GO" id="GO:0005634">
    <property type="term" value="C:nucleus"/>
    <property type="evidence" value="ECO:0007669"/>
    <property type="project" value="TreeGrafter"/>
</dbReference>
<dbReference type="CTD" id="81932"/>
<gene>
    <name evidence="4" type="primary">hdhd3</name>
</gene>
<dbReference type="CDD" id="cd16415">
    <property type="entry name" value="HAD_dREG-2_like"/>
    <property type="match status" value="1"/>
</dbReference>
<dbReference type="RefSeq" id="XP_030633467.1">
    <property type="nucleotide sequence ID" value="XM_030777607.1"/>
</dbReference>
<organism evidence="3 4">
    <name type="scientific">Chanos chanos</name>
    <name type="common">Milkfish</name>
    <name type="synonym">Mugil chanos</name>
    <dbReference type="NCBI Taxonomy" id="29144"/>
    <lineage>
        <taxon>Eukaryota</taxon>
        <taxon>Metazoa</taxon>
        <taxon>Chordata</taxon>
        <taxon>Craniata</taxon>
        <taxon>Vertebrata</taxon>
        <taxon>Euteleostomi</taxon>
        <taxon>Actinopterygii</taxon>
        <taxon>Neopterygii</taxon>
        <taxon>Teleostei</taxon>
        <taxon>Ostariophysi</taxon>
        <taxon>Gonorynchiformes</taxon>
        <taxon>Chanidae</taxon>
        <taxon>Chanos</taxon>
    </lineage>
</organism>
<dbReference type="InterPro" id="IPR036412">
    <property type="entry name" value="HAD-like_sf"/>
</dbReference>
<name>A0A6J2VN56_CHACN</name>
<evidence type="ECO:0000313" key="3">
    <source>
        <dbReference type="Proteomes" id="UP000504632"/>
    </source>
</evidence>
<keyword evidence="3" id="KW-1185">Reference proteome</keyword>
<evidence type="ECO:0000256" key="1">
    <source>
        <dbReference type="ARBA" id="ARBA00007958"/>
    </source>
</evidence>
<dbReference type="InterPro" id="IPR011949">
    <property type="entry name" value="HAD-SF_hydro_IA_REG-2-like"/>
</dbReference>
<reference evidence="4" key="1">
    <citation type="submission" date="2025-08" db="UniProtKB">
        <authorList>
            <consortium name="RefSeq"/>
        </authorList>
    </citation>
    <scope>IDENTIFICATION</scope>
</reference>
<dbReference type="InterPro" id="IPR044924">
    <property type="entry name" value="HAD-SF_hydro_IA_REG-2-like_cap"/>
</dbReference>
<dbReference type="OrthoDB" id="444127at2759"/>
<sequence length="241" mass="26985">MRGPLRWVFWDVKDTLLKVRRSVGEQYGAEARRLGLSLPAPQVEEAFRKAYRQYAQLYPNYGSAQGMGGQAWWEGVVRNTFTQCGVQDPATLDSLAHNLYHNFKSPENWEVFPDSKPTLKACVSLGLKLAVVSNFDNRLEGILRGCDLLSHFTLLITSESAGVAKPDPAIFTKALRQSGVPPTSVAHVGDHYLNDYLASRSLGIHGYLLNRLGRDGHPEVPPRHVLQRLDELPARLKQHMD</sequence>
<dbReference type="Pfam" id="PF00702">
    <property type="entry name" value="Hydrolase"/>
    <property type="match status" value="1"/>
</dbReference>
<dbReference type="PRINTS" id="PR00413">
    <property type="entry name" value="HADHALOGNASE"/>
</dbReference>
<dbReference type="PANTHER" id="PTHR46191">
    <property type="match status" value="1"/>
</dbReference>
<dbReference type="FunCoup" id="A0A6J2VN56">
    <property type="interactions" value="496"/>
</dbReference>
<evidence type="ECO:0000256" key="2">
    <source>
        <dbReference type="ARBA" id="ARBA00015556"/>
    </source>
</evidence>
<dbReference type="Gene3D" id="1.10.150.720">
    <property type="entry name" value="Haloacid dehalogenase-like hydrolase"/>
    <property type="match status" value="1"/>
</dbReference>
<dbReference type="Proteomes" id="UP000504632">
    <property type="component" value="Chromosome 6"/>
</dbReference>
<dbReference type="PANTHER" id="PTHR46191:SF2">
    <property type="entry name" value="HALOACID DEHALOGENASE-LIKE HYDROLASE DOMAIN-CONTAINING PROTEIN 3"/>
    <property type="match status" value="1"/>
</dbReference>
<comment type="similarity">
    <text evidence="1">Belongs to the HAD-like hydrolase superfamily.</text>
</comment>
<dbReference type="GeneID" id="115814683"/>
<dbReference type="NCBIfam" id="TIGR01549">
    <property type="entry name" value="HAD-SF-IA-v1"/>
    <property type="match status" value="1"/>
</dbReference>
<dbReference type="NCBIfam" id="TIGR02252">
    <property type="entry name" value="DREG-2"/>
    <property type="match status" value="1"/>
</dbReference>
<dbReference type="SFLD" id="SFLDS00003">
    <property type="entry name" value="Haloacid_Dehalogenase"/>
    <property type="match status" value="1"/>
</dbReference>
<proteinExistence type="inferred from homology"/>
<accession>A0A6J2VN56</accession>